<organism evidence="1 2">
    <name type="scientific">Murimonas intestini</name>
    <dbReference type="NCBI Taxonomy" id="1337051"/>
    <lineage>
        <taxon>Bacteria</taxon>
        <taxon>Bacillati</taxon>
        <taxon>Bacillota</taxon>
        <taxon>Clostridia</taxon>
        <taxon>Lachnospirales</taxon>
        <taxon>Lachnospiraceae</taxon>
        <taxon>Murimonas</taxon>
    </lineage>
</organism>
<reference evidence="1 2" key="1">
    <citation type="submission" date="2018-05" db="EMBL/GenBank/DDBJ databases">
        <authorList>
            <person name="Goeker M."/>
            <person name="Huntemann M."/>
            <person name="Clum A."/>
            <person name="Pillay M."/>
            <person name="Palaniappan K."/>
            <person name="Varghese N."/>
            <person name="Mikhailova N."/>
            <person name="Stamatis D."/>
            <person name="Reddy T."/>
            <person name="Daum C."/>
            <person name="Shapiro N."/>
            <person name="Ivanova N."/>
            <person name="Kyrpides N."/>
            <person name="Woyke T."/>
        </authorList>
    </citation>
    <scope>NUCLEOTIDE SEQUENCE [LARGE SCALE GENOMIC DNA]</scope>
    <source>
        <strain evidence="1 2">DSM 26524</strain>
    </source>
</reference>
<dbReference type="EMBL" id="QGGY01000010">
    <property type="protein sequence ID" value="PWJ74099.1"/>
    <property type="molecule type" value="Genomic_DNA"/>
</dbReference>
<name>A0AB73T1S3_9FIRM</name>
<sequence>MENTQYIQVVPQLDISILNNQLKNYHGKISLSIDTAGLQNQLQSELAKAAKIPIQLELAMPPASSMASSAVSSFQTILPQFLSASGVG</sequence>
<protein>
    <submittedName>
        <fullName evidence="1">Uncharacterized protein</fullName>
    </submittedName>
</protein>
<accession>A0AB73T1S3</accession>
<dbReference type="Proteomes" id="UP000245412">
    <property type="component" value="Unassembled WGS sequence"/>
</dbReference>
<proteinExistence type="predicted"/>
<dbReference type="RefSeq" id="WP_109747436.1">
    <property type="nucleotide sequence ID" value="NZ_JANKBI010000009.1"/>
</dbReference>
<keyword evidence="2" id="KW-1185">Reference proteome</keyword>
<gene>
    <name evidence="1" type="ORF">C7383_110139</name>
</gene>
<dbReference type="AlphaFoldDB" id="A0AB73T1S3"/>
<comment type="caution">
    <text evidence="1">The sequence shown here is derived from an EMBL/GenBank/DDBJ whole genome shotgun (WGS) entry which is preliminary data.</text>
</comment>
<evidence type="ECO:0000313" key="2">
    <source>
        <dbReference type="Proteomes" id="UP000245412"/>
    </source>
</evidence>
<evidence type="ECO:0000313" key="1">
    <source>
        <dbReference type="EMBL" id="PWJ74099.1"/>
    </source>
</evidence>